<dbReference type="PANTHER" id="PTHR11527">
    <property type="entry name" value="HEAT-SHOCK PROTEIN 20 FAMILY MEMBER"/>
    <property type="match status" value="1"/>
</dbReference>
<accession>A0A1I3IXU8</accession>
<evidence type="ECO:0000313" key="5">
    <source>
        <dbReference type="EMBL" id="SFI52673.1"/>
    </source>
</evidence>
<keyword evidence="6" id="KW-1185">Reference proteome</keyword>
<comment type="similarity">
    <text evidence="1 2">Belongs to the small heat shock protein (HSP20) family.</text>
</comment>
<dbReference type="CDD" id="cd06464">
    <property type="entry name" value="ACD_sHsps-like"/>
    <property type="match status" value="1"/>
</dbReference>
<evidence type="ECO:0000256" key="3">
    <source>
        <dbReference type="SAM" id="MobiDB-lite"/>
    </source>
</evidence>
<evidence type="ECO:0000313" key="6">
    <source>
        <dbReference type="Proteomes" id="UP000199377"/>
    </source>
</evidence>
<dbReference type="SUPFAM" id="SSF49764">
    <property type="entry name" value="HSP20-like chaperones"/>
    <property type="match status" value="1"/>
</dbReference>
<dbReference type="InterPro" id="IPR031107">
    <property type="entry name" value="Small_HSP"/>
</dbReference>
<dbReference type="Gene3D" id="2.60.40.790">
    <property type="match status" value="1"/>
</dbReference>
<dbReference type="InterPro" id="IPR002068">
    <property type="entry name" value="A-crystallin/Hsp20_dom"/>
</dbReference>
<feature type="domain" description="SHSP" evidence="4">
    <location>
        <begin position="69"/>
        <end position="183"/>
    </location>
</feature>
<sequence length="183" mass="19938">MNDTATPAVAPKREAPQRAAAPTRAPLPGPARDPFAFLRGEIDRLFDDFDWPHLSLRSPFAAVEASGWPRAASALPATDLVERDGGFELSVELPGFKREEVELRMNDGALSVKAETASEREETKGDYHLQERRRGAVQRTLALPAGIDADKVSAVFENGVLKVTLPKSAQAIASERRIEVRPA</sequence>
<evidence type="ECO:0000259" key="4">
    <source>
        <dbReference type="PROSITE" id="PS01031"/>
    </source>
</evidence>
<name>A0A1I3IXU8_9RHOB</name>
<reference evidence="5 6" key="1">
    <citation type="submission" date="2016-10" db="EMBL/GenBank/DDBJ databases">
        <authorList>
            <person name="de Groot N.N."/>
        </authorList>
    </citation>
    <scope>NUCLEOTIDE SEQUENCE [LARGE SCALE GENOMIC DNA]</scope>
    <source>
        <strain evidence="5 6">CGMCC 1.11030</strain>
    </source>
</reference>
<dbReference type="InterPro" id="IPR008978">
    <property type="entry name" value="HSP20-like_chaperone"/>
</dbReference>
<dbReference type="RefSeq" id="WP_177236304.1">
    <property type="nucleotide sequence ID" value="NZ_FOQH01000007.1"/>
</dbReference>
<dbReference type="Proteomes" id="UP000199377">
    <property type="component" value="Unassembled WGS sequence"/>
</dbReference>
<organism evidence="5 6">
    <name type="scientific">Albimonas pacifica</name>
    <dbReference type="NCBI Taxonomy" id="1114924"/>
    <lineage>
        <taxon>Bacteria</taxon>
        <taxon>Pseudomonadati</taxon>
        <taxon>Pseudomonadota</taxon>
        <taxon>Alphaproteobacteria</taxon>
        <taxon>Rhodobacterales</taxon>
        <taxon>Paracoccaceae</taxon>
        <taxon>Albimonas</taxon>
    </lineage>
</organism>
<proteinExistence type="inferred from homology"/>
<gene>
    <name evidence="5" type="ORF">SAMN05216258_107270</name>
</gene>
<evidence type="ECO:0000256" key="1">
    <source>
        <dbReference type="PROSITE-ProRule" id="PRU00285"/>
    </source>
</evidence>
<dbReference type="AlphaFoldDB" id="A0A1I3IXU8"/>
<dbReference type="PROSITE" id="PS01031">
    <property type="entry name" value="SHSP"/>
    <property type="match status" value="1"/>
</dbReference>
<evidence type="ECO:0000256" key="2">
    <source>
        <dbReference type="RuleBase" id="RU003616"/>
    </source>
</evidence>
<keyword evidence="5" id="KW-0346">Stress response</keyword>
<protein>
    <submittedName>
        <fullName evidence="5">Heat shock protein Hsp20</fullName>
    </submittedName>
</protein>
<dbReference type="STRING" id="1114924.SAMN05216258_107270"/>
<dbReference type="EMBL" id="FOQH01000007">
    <property type="protein sequence ID" value="SFI52673.1"/>
    <property type="molecule type" value="Genomic_DNA"/>
</dbReference>
<feature type="region of interest" description="Disordered" evidence="3">
    <location>
        <begin position="1"/>
        <end position="33"/>
    </location>
</feature>
<dbReference type="Pfam" id="PF00011">
    <property type="entry name" value="HSP20"/>
    <property type="match status" value="1"/>
</dbReference>